<dbReference type="PATRIC" id="fig|1961.12.peg.6984"/>
<evidence type="ECO:0000256" key="7">
    <source>
        <dbReference type="HAMAP-Rule" id="MF_02065"/>
    </source>
</evidence>
<dbReference type="CDD" id="cd08010">
    <property type="entry name" value="MltG_like"/>
    <property type="match status" value="1"/>
</dbReference>
<dbReference type="NCBIfam" id="TIGR00247">
    <property type="entry name" value="endolytic transglycosylase MltG"/>
    <property type="match status" value="1"/>
</dbReference>
<evidence type="ECO:0000256" key="5">
    <source>
        <dbReference type="ARBA" id="ARBA00023239"/>
    </source>
</evidence>
<name>A0A0L8M4M5_STRVG</name>
<keyword evidence="5 7" id="KW-0456">Lyase</keyword>
<evidence type="ECO:0000256" key="3">
    <source>
        <dbReference type="ARBA" id="ARBA00022989"/>
    </source>
</evidence>
<gene>
    <name evidence="7" type="primary">mltG</name>
    <name evidence="8" type="ORF">ADK75_31525</name>
</gene>
<dbReference type="OrthoDB" id="9814591at2"/>
<accession>A0A0L8M4M5</accession>
<dbReference type="PANTHER" id="PTHR30518">
    <property type="entry name" value="ENDOLYTIC MUREIN TRANSGLYCOSYLASE"/>
    <property type="match status" value="1"/>
</dbReference>
<sequence length="287" mass="30979">MRHEYLPPQRRSRLTRRGRLALFLGTLLAIGSAVLIPILRGGEVPEMPRRLLIPEGWRAMQVYAAVDRELKLPPGSTKAAVATAGLALPEEAKGNPEGYLFPATYPVTSKSTPATLLAHMVRTANEKLATKAVADGGKAHGMTPYQTATLASIIEAEAEGRADMGKVARVVHNRLAKSMPLQMDSTINYALNRSTVDTKLSDTRIDSPFNSYERQGLPPTPIDSPGLAAMAAAVAPTPGDWLFFVTVKPGDTRFSTTYEEHRRHVAEFNRLRASAGARTGQAGPSAK</sequence>
<keyword evidence="4 7" id="KW-0472">Membrane</keyword>
<comment type="similarity">
    <text evidence="7">Belongs to the transglycosylase MltG family.</text>
</comment>
<dbReference type="Proteomes" id="UP000037084">
    <property type="component" value="Unassembled WGS sequence"/>
</dbReference>
<evidence type="ECO:0000256" key="4">
    <source>
        <dbReference type="ARBA" id="ARBA00023136"/>
    </source>
</evidence>
<keyword evidence="1 7" id="KW-1003">Cell membrane</keyword>
<evidence type="ECO:0000256" key="1">
    <source>
        <dbReference type="ARBA" id="ARBA00022475"/>
    </source>
</evidence>
<feature type="transmembrane region" description="Helical" evidence="7">
    <location>
        <begin position="20"/>
        <end position="39"/>
    </location>
</feature>
<reference evidence="9" key="1">
    <citation type="submission" date="2015-07" db="EMBL/GenBank/DDBJ databases">
        <authorList>
            <consortium name="Consortium for Microbial Forensics and Genomics (microFORGE)"/>
            <person name="Knight B.M."/>
            <person name="Roberts D.P."/>
            <person name="Lin D."/>
            <person name="Hari K."/>
            <person name="Fletcher J."/>
            <person name="Melcher U."/>
            <person name="Blagden T."/>
            <person name="Winegar R.A."/>
        </authorList>
    </citation>
    <scope>NUCLEOTIDE SEQUENCE [LARGE SCALE GENOMIC DNA]</scope>
    <source>
        <strain evidence="9">NRRL B-1447</strain>
    </source>
</reference>
<comment type="subcellular location">
    <subcellularLocation>
        <location evidence="7">Cell membrane</location>
        <topology evidence="7">Single-pass membrane protein</topology>
    </subcellularLocation>
</comment>
<dbReference type="HAMAP" id="MF_02065">
    <property type="entry name" value="MltG"/>
    <property type="match status" value="1"/>
</dbReference>
<dbReference type="EMBL" id="LGUV01000366">
    <property type="protein sequence ID" value="KOG45387.1"/>
    <property type="molecule type" value="Genomic_DNA"/>
</dbReference>
<comment type="catalytic activity">
    <reaction evidence="7">
        <text>a peptidoglycan chain = a peptidoglycan chain with N-acetyl-1,6-anhydromuramyl-[peptide] at the reducing end + a peptidoglycan chain with N-acetylglucosamine at the non-reducing end.</text>
        <dbReference type="EC" id="4.2.2.29"/>
    </reaction>
</comment>
<evidence type="ECO:0000256" key="2">
    <source>
        <dbReference type="ARBA" id="ARBA00022692"/>
    </source>
</evidence>
<dbReference type="RefSeq" id="WP_053176465.1">
    <property type="nucleotide sequence ID" value="NZ_LGUV01000366.1"/>
</dbReference>
<evidence type="ECO:0000256" key="6">
    <source>
        <dbReference type="ARBA" id="ARBA00023316"/>
    </source>
</evidence>
<dbReference type="EC" id="4.2.2.29" evidence="7"/>
<dbReference type="InterPro" id="IPR003770">
    <property type="entry name" value="MLTG-like"/>
</dbReference>
<feature type="site" description="Important for catalytic activity" evidence="7">
    <location>
        <position position="157"/>
    </location>
</feature>
<dbReference type="GO" id="GO:0009252">
    <property type="term" value="P:peptidoglycan biosynthetic process"/>
    <property type="evidence" value="ECO:0007669"/>
    <property type="project" value="UniProtKB-UniRule"/>
</dbReference>
<protein>
    <recommendedName>
        <fullName evidence="7">Endolytic murein transglycosylase</fullName>
        <ecNumber evidence="7">4.2.2.29</ecNumber>
    </recommendedName>
    <alternativeName>
        <fullName evidence="7">Peptidoglycan lytic transglycosylase</fullName>
    </alternativeName>
    <alternativeName>
        <fullName evidence="7">Peptidoglycan polymerization terminase</fullName>
    </alternativeName>
</protein>
<proteinExistence type="inferred from homology"/>
<comment type="function">
    <text evidence="7">Functions as a peptidoglycan terminase that cleaves nascent peptidoglycan strands endolytically to terminate their elongation.</text>
</comment>
<keyword evidence="3 7" id="KW-1133">Transmembrane helix</keyword>
<dbReference type="GO" id="GO:0005886">
    <property type="term" value="C:plasma membrane"/>
    <property type="evidence" value="ECO:0007669"/>
    <property type="project" value="UniProtKB-SubCell"/>
</dbReference>
<keyword evidence="2 7" id="KW-0812">Transmembrane</keyword>
<dbReference type="Gene3D" id="3.30.160.60">
    <property type="entry name" value="Classic Zinc Finger"/>
    <property type="match status" value="1"/>
</dbReference>
<dbReference type="GO" id="GO:0008932">
    <property type="term" value="F:lytic endotransglycosylase activity"/>
    <property type="evidence" value="ECO:0007669"/>
    <property type="project" value="UniProtKB-UniRule"/>
</dbReference>
<dbReference type="Pfam" id="PF02618">
    <property type="entry name" value="YceG"/>
    <property type="match status" value="1"/>
</dbReference>
<organism evidence="8 9">
    <name type="scientific">Streptomyces virginiae</name>
    <name type="common">Streptomyces cinnamonensis</name>
    <dbReference type="NCBI Taxonomy" id="1961"/>
    <lineage>
        <taxon>Bacteria</taxon>
        <taxon>Bacillati</taxon>
        <taxon>Actinomycetota</taxon>
        <taxon>Actinomycetes</taxon>
        <taxon>Kitasatosporales</taxon>
        <taxon>Streptomycetaceae</taxon>
        <taxon>Streptomyces</taxon>
    </lineage>
</organism>
<comment type="caution">
    <text evidence="8">The sequence shown here is derived from an EMBL/GenBank/DDBJ whole genome shotgun (WGS) entry which is preliminary data.</text>
</comment>
<dbReference type="PANTHER" id="PTHR30518:SF2">
    <property type="entry name" value="ENDOLYTIC MUREIN TRANSGLYCOSYLASE"/>
    <property type="match status" value="1"/>
</dbReference>
<dbReference type="GO" id="GO:0071555">
    <property type="term" value="P:cell wall organization"/>
    <property type="evidence" value="ECO:0007669"/>
    <property type="project" value="UniProtKB-KW"/>
</dbReference>
<evidence type="ECO:0000313" key="9">
    <source>
        <dbReference type="Proteomes" id="UP000037084"/>
    </source>
</evidence>
<dbReference type="AlphaFoldDB" id="A0A0L8M4M5"/>
<evidence type="ECO:0000313" key="8">
    <source>
        <dbReference type="EMBL" id="KOG45387.1"/>
    </source>
</evidence>
<keyword evidence="6 7" id="KW-0961">Cell wall biogenesis/degradation</keyword>